<organism evidence="1 2">
    <name type="scientific">Dorcoceras hygrometricum</name>
    <dbReference type="NCBI Taxonomy" id="472368"/>
    <lineage>
        <taxon>Eukaryota</taxon>
        <taxon>Viridiplantae</taxon>
        <taxon>Streptophyta</taxon>
        <taxon>Embryophyta</taxon>
        <taxon>Tracheophyta</taxon>
        <taxon>Spermatophyta</taxon>
        <taxon>Magnoliopsida</taxon>
        <taxon>eudicotyledons</taxon>
        <taxon>Gunneridae</taxon>
        <taxon>Pentapetalae</taxon>
        <taxon>asterids</taxon>
        <taxon>lamiids</taxon>
        <taxon>Lamiales</taxon>
        <taxon>Gesneriaceae</taxon>
        <taxon>Didymocarpoideae</taxon>
        <taxon>Trichosporeae</taxon>
        <taxon>Loxocarpinae</taxon>
        <taxon>Dorcoceras</taxon>
    </lineage>
</organism>
<sequence length="144" mass="15854">MSHTGNFGKCECGCQSNLDQEMDDFEGHTEAYFTMTSDKENDGVKPIQEVDNLLDDPAAVIIQDLTMNPSERSVQSIVLPSVDGGDFEETIHIEDEFTLSEYGGIQTMKVLDEIVADARMNNCCCANGGREKDVLRISILKVLG</sequence>
<reference evidence="1 2" key="1">
    <citation type="journal article" date="2015" name="Proc. Natl. Acad. Sci. U.S.A.">
        <title>The resurrection genome of Boea hygrometrica: A blueprint for survival of dehydration.</title>
        <authorList>
            <person name="Xiao L."/>
            <person name="Yang G."/>
            <person name="Zhang L."/>
            <person name="Yang X."/>
            <person name="Zhao S."/>
            <person name="Ji Z."/>
            <person name="Zhou Q."/>
            <person name="Hu M."/>
            <person name="Wang Y."/>
            <person name="Chen M."/>
            <person name="Xu Y."/>
            <person name="Jin H."/>
            <person name="Xiao X."/>
            <person name="Hu G."/>
            <person name="Bao F."/>
            <person name="Hu Y."/>
            <person name="Wan P."/>
            <person name="Li L."/>
            <person name="Deng X."/>
            <person name="Kuang T."/>
            <person name="Xiang C."/>
            <person name="Zhu J.K."/>
            <person name="Oliver M.J."/>
            <person name="He Y."/>
        </authorList>
    </citation>
    <scope>NUCLEOTIDE SEQUENCE [LARGE SCALE GENOMIC DNA]</scope>
    <source>
        <strain evidence="2">cv. XS01</strain>
    </source>
</reference>
<evidence type="ECO:0000313" key="1">
    <source>
        <dbReference type="EMBL" id="KZV51489.1"/>
    </source>
</evidence>
<dbReference type="OrthoDB" id="620544at2759"/>
<accession>A0A2Z7D3S6</accession>
<keyword evidence="2" id="KW-1185">Reference proteome</keyword>
<protein>
    <submittedName>
        <fullName evidence="1">Uncharacterized protein</fullName>
    </submittedName>
</protein>
<gene>
    <name evidence="1" type="ORF">F511_06957</name>
</gene>
<name>A0A2Z7D3S6_9LAMI</name>
<dbReference type="EMBL" id="KQ991616">
    <property type="protein sequence ID" value="KZV51489.1"/>
    <property type="molecule type" value="Genomic_DNA"/>
</dbReference>
<proteinExistence type="predicted"/>
<evidence type="ECO:0000313" key="2">
    <source>
        <dbReference type="Proteomes" id="UP000250235"/>
    </source>
</evidence>
<dbReference type="Proteomes" id="UP000250235">
    <property type="component" value="Unassembled WGS sequence"/>
</dbReference>
<dbReference type="AlphaFoldDB" id="A0A2Z7D3S6"/>